<dbReference type="EMBL" id="CP144754">
    <property type="protein sequence ID" value="WVZ95945.1"/>
    <property type="molecule type" value="Genomic_DNA"/>
</dbReference>
<evidence type="ECO:0000313" key="2">
    <source>
        <dbReference type="Proteomes" id="UP001341281"/>
    </source>
</evidence>
<keyword evidence="2" id="KW-1185">Reference proteome</keyword>
<evidence type="ECO:0000313" key="1">
    <source>
        <dbReference type="EMBL" id="WVZ95945.1"/>
    </source>
</evidence>
<accession>A0AAQ3UTF4</accession>
<protein>
    <submittedName>
        <fullName evidence="1">Uncharacterized protein</fullName>
    </submittedName>
</protein>
<sequence length="67" mass="8091">MARHCLYWKRICDYFHSNKDFESNRSHNSLFHRWSTFQGSVTKFNRYVTRIKGIGQNGLTTKEKVTY</sequence>
<name>A0AAQ3UTF4_PASNO</name>
<feature type="non-terminal residue" evidence="1">
    <location>
        <position position="1"/>
    </location>
</feature>
<proteinExistence type="predicted"/>
<gene>
    <name evidence="1" type="ORF">U9M48_041645</name>
</gene>
<organism evidence="1 2">
    <name type="scientific">Paspalum notatum var. saurae</name>
    <dbReference type="NCBI Taxonomy" id="547442"/>
    <lineage>
        <taxon>Eukaryota</taxon>
        <taxon>Viridiplantae</taxon>
        <taxon>Streptophyta</taxon>
        <taxon>Embryophyta</taxon>
        <taxon>Tracheophyta</taxon>
        <taxon>Spermatophyta</taxon>
        <taxon>Magnoliopsida</taxon>
        <taxon>Liliopsida</taxon>
        <taxon>Poales</taxon>
        <taxon>Poaceae</taxon>
        <taxon>PACMAD clade</taxon>
        <taxon>Panicoideae</taxon>
        <taxon>Andropogonodae</taxon>
        <taxon>Paspaleae</taxon>
        <taxon>Paspalinae</taxon>
        <taxon>Paspalum</taxon>
    </lineage>
</organism>
<dbReference type="AlphaFoldDB" id="A0AAQ3UTF4"/>
<dbReference type="Proteomes" id="UP001341281">
    <property type="component" value="Chromosome 10"/>
</dbReference>
<reference evidence="1 2" key="1">
    <citation type="submission" date="2024-02" db="EMBL/GenBank/DDBJ databases">
        <title>High-quality chromosome-scale genome assembly of Pensacola bahiagrass (Paspalum notatum Flugge var. saurae).</title>
        <authorList>
            <person name="Vega J.M."/>
            <person name="Podio M."/>
            <person name="Orjuela J."/>
            <person name="Siena L.A."/>
            <person name="Pessino S.C."/>
            <person name="Combes M.C."/>
            <person name="Mariac C."/>
            <person name="Albertini E."/>
            <person name="Pupilli F."/>
            <person name="Ortiz J.P.A."/>
            <person name="Leblanc O."/>
        </authorList>
    </citation>
    <scope>NUCLEOTIDE SEQUENCE [LARGE SCALE GENOMIC DNA]</scope>
    <source>
        <strain evidence="1">R1</strain>
        <tissue evidence="1">Leaf</tissue>
    </source>
</reference>